<dbReference type="Proteomes" id="UP000770717">
    <property type="component" value="Unassembled WGS sequence"/>
</dbReference>
<evidence type="ECO:0000313" key="2">
    <source>
        <dbReference type="Proteomes" id="UP000770717"/>
    </source>
</evidence>
<keyword evidence="2" id="KW-1185">Reference proteome</keyword>
<sequence length="81" mass="9191">MSDSRLKLICLFPMATRLFFSQEVLGINESKKKSAYSISYVKNVKEKILIRFTLLQIINQGHVCMKMNARGPGSFSLIPPL</sequence>
<organism evidence="1 2">
    <name type="scientific">Eleutherodactylus coqui</name>
    <name type="common">Puerto Rican coqui</name>
    <dbReference type="NCBI Taxonomy" id="57060"/>
    <lineage>
        <taxon>Eukaryota</taxon>
        <taxon>Metazoa</taxon>
        <taxon>Chordata</taxon>
        <taxon>Craniata</taxon>
        <taxon>Vertebrata</taxon>
        <taxon>Euteleostomi</taxon>
        <taxon>Amphibia</taxon>
        <taxon>Batrachia</taxon>
        <taxon>Anura</taxon>
        <taxon>Neobatrachia</taxon>
        <taxon>Hyloidea</taxon>
        <taxon>Eleutherodactylidae</taxon>
        <taxon>Eleutherodactylinae</taxon>
        <taxon>Eleutherodactylus</taxon>
        <taxon>Eleutherodactylus</taxon>
    </lineage>
</organism>
<dbReference type="EMBL" id="WNTK01000054">
    <property type="protein sequence ID" value="KAG9472433.1"/>
    <property type="molecule type" value="Genomic_DNA"/>
</dbReference>
<evidence type="ECO:0000313" key="1">
    <source>
        <dbReference type="EMBL" id="KAG9472433.1"/>
    </source>
</evidence>
<reference evidence="1" key="1">
    <citation type="thesis" date="2020" institute="ProQuest LLC" country="789 East Eisenhower Parkway, Ann Arbor, MI, USA">
        <title>Comparative Genomics and Chromosome Evolution.</title>
        <authorList>
            <person name="Mudd A.B."/>
        </authorList>
    </citation>
    <scope>NUCLEOTIDE SEQUENCE</scope>
    <source>
        <strain evidence="1">HN-11 Male</strain>
        <tissue evidence="1">Kidney and liver</tissue>
    </source>
</reference>
<dbReference type="AlphaFoldDB" id="A0A8J6EMX0"/>
<accession>A0A8J6EMX0</accession>
<protein>
    <submittedName>
        <fullName evidence="1">Uncharacterized protein</fullName>
    </submittedName>
</protein>
<gene>
    <name evidence="1" type="ORF">GDO78_019602</name>
</gene>
<proteinExistence type="predicted"/>
<name>A0A8J6EMX0_ELECQ</name>
<comment type="caution">
    <text evidence="1">The sequence shown here is derived from an EMBL/GenBank/DDBJ whole genome shotgun (WGS) entry which is preliminary data.</text>
</comment>